<name>A0AAN7QTV6_TRANT</name>
<protein>
    <recommendedName>
        <fullName evidence="3">Photosynthetic NDH subcomplex B 2</fullName>
    </recommendedName>
</protein>
<evidence type="ECO:0000313" key="2">
    <source>
        <dbReference type="Proteomes" id="UP001346149"/>
    </source>
</evidence>
<proteinExistence type="predicted"/>
<dbReference type="GO" id="GO:0005737">
    <property type="term" value="C:cytoplasm"/>
    <property type="evidence" value="ECO:0007669"/>
    <property type="project" value="TreeGrafter"/>
</dbReference>
<evidence type="ECO:0000313" key="1">
    <source>
        <dbReference type="EMBL" id="KAK4777121.1"/>
    </source>
</evidence>
<dbReference type="PANTHER" id="PTHR11122:SF18">
    <property type="entry name" value="PHOTOSYNTHETIC NDH SUBUNIT OF SUBCOMPLEX B 2, CHLOROPLASTIC"/>
    <property type="match status" value="1"/>
</dbReference>
<dbReference type="PANTHER" id="PTHR11122">
    <property type="entry name" value="APOSPORY-ASSOCIATED PROTEIN C-RELATED"/>
    <property type="match status" value="1"/>
</dbReference>
<comment type="caution">
    <text evidence="1">The sequence shown here is derived from an EMBL/GenBank/DDBJ whole genome shotgun (WGS) entry which is preliminary data.</text>
</comment>
<organism evidence="1 2">
    <name type="scientific">Trapa natans</name>
    <name type="common">Water chestnut</name>
    <dbReference type="NCBI Taxonomy" id="22666"/>
    <lineage>
        <taxon>Eukaryota</taxon>
        <taxon>Viridiplantae</taxon>
        <taxon>Streptophyta</taxon>
        <taxon>Embryophyta</taxon>
        <taxon>Tracheophyta</taxon>
        <taxon>Spermatophyta</taxon>
        <taxon>Magnoliopsida</taxon>
        <taxon>eudicotyledons</taxon>
        <taxon>Gunneridae</taxon>
        <taxon>Pentapetalae</taxon>
        <taxon>rosids</taxon>
        <taxon>malvids</taxon>
        <taxon>Myrtales</taxon>
        <taxon>Lythraceae</taxon>
        <taxon>Trapa</taxon>
    </lineage>
</organism>
<reference evidence="1 2" key="1">
    <citation type="journal article" date="2023" name="Hortic Res">
        <title>Pangenome of water caltrop reveals structural variations and asymmetric subgenome divergence after allopolyploidization.</title>
        <authorList>
            <person name="Zhang X."/>
            <person name="Chen Y."/>
            <person name="Wang L."/>
            <person name="Yuan Y."/>
            <person name="Fang M."/>
            <person name="Shi L."/>
            <person name="Lu R."/>
            <person name="Comes H.P."/>
            <person name="Ma Y."/>
            <person name="Chen Y."/>
            <person name="Huang G."/>
            <person name="Zhou Y."/>
            <person name="Zheng Z."/>
            <person name="Qiu Y."/>
        </authorList>
    </citation>
    <scope>NUCLEOTIDE SEQUENCE [LARGE SCALE GENOMIC DNA]</scope>
    <source>
        <strain evidence="1">F231</strain>
    </source>
</reference>
<dbReference type="SUPFAM" id="SSF74650">
    <property type="entry name" value="Galactose mutarotase-like"/>
    <property type="match status" value="1"/>
</dbReference>
<dbReference type="GO" id="GO:0030246">
    <property type="term" value="F:carbohydrate binding"/>
    <property type="evidence" value="ECO:0007669"/>
    <property type="project" value="InterPro"/>
</dbReference>
<dbReference type="Proteomes" id="UP001346149">
    <property type="component" value="Unassembled WGS sequence"/>
</dbReference>
<dbReference type="AlphaFoldDB" id="A0AAN7QTV6"/>
<dbReference type="GO" id="GO:0005975">
    <property type="term" value="P:carbohydrate metabolic process"/>
    <property type="evidence" value="ECO:0007669"/>
    <property type="project" value="InterPro"/>
</dbReference>
<dbReference type="InterPro" id="IPR011013">
    <property type="entry name" value="Gal_mutarotase_sf_dom"/>
</dbReference>
<accession>A0AAN7QTV6</accession>
<dbReference type="GO" id="GO:0047938">
    <property type="term" value="F:glucose-6-phosphate 1-epimerase activity"/>
    <property type="evidence" value="ECO:0007669"/>
    <property type="project" value="TreeGrafter"/>
</dbReference>
<dbReference type="InterPro" id="IPR014718">
    <property type="entry name" value="GH-type_carb-bd"/>
</dbReference>
<gene>
    <name evidence="1" type="ORF">SAY86_005809</name>
</gene>
<keyword evidence="2" id="KW-1185">Reference proteome</keyword>
<evidence type="ECO:0008006" key="3">
    <source>
        <dbReference type="Google" id="ProtNLM"/>
    </source>
</evidence>
<dbReference type="Gene3D" id="2.70.98.10">
    <property type="match status" value="1"/>
</dbReference>
<dbReference type="EMBL" id="JAXQNO010000018">
    <property type="protein sequence ID" value="KAK4777121.1"/>
    <property type="molecule type" value="Genomic_DNA"/>
</dbReference>
<sequence>MASSLLSFTLAKPTTASFIRASSAPATASPTSTSTHESLNERFARKGIHFSDHNGVPVVDLTVRNGSSVRVRVPDAHVTSYRPKVSWDEDGFEEVLYTIPASPVPDDPPKFKGGVGLVINDSKGSLVSSSEWAVKDVDSDAIDALQVELSSTSGSLDITYVISLYPLSMATAVIVKNNGRKPVTLTSAILSHLRSKKRGGTAIQGLRGCSYCSHPPLPSPFELLSPSEAMKTESSGWFSSDSEPKPGIWNVQDVPITILKDKVSRVYAAPPKERLKAFYNTPPSKYEALDQGRELFFRIVRIGFEDIYVSSPGSLSEKFGKEYFICTGPAAVLVPVVVPPGEHWRGAQVIEHDNL</sequence>